<evidence type="ECO:0000313" key="2">
    <source>
        <dbReference type="EMBL" id="UWP80040.1"/>
    </source>
</evidence>
<keyword evidence="1" id="KW-0812">Transmembrane</keyword>
<dbReference type="RefSeq" id="WP_259857798.1">
    <property type="nucleotide sequence ID" value="NZ_BAAAST010000016.1"/>
</dbReference>
<accession>A0ABY5VRX3</accession>
<dbReference type="EMBL" id="CP073720">
    <property type="protein sequence ID" value="UWP80040.1"/>
    <property type="molecule type" value="Genomic_DNA"/>
</dbReference>
<dbReference type="Proteomes" id="UP001059617">
    <property type="component" value="Chromosome"/>
</dbReference>
<gene>
    <name evidence="2" type="ORF">Dfulv_33420</name>
</gene>
<reference evidence="2" key="2">
    <citation type="submission" date="2022-09" db="EMBL/GenBank/DDBJ databases">
        <title>Biosynthetic gene clusters of Dactylosporangioum fulvum.</title>
        <authorList>
            <person name="Caradec T."/>
        </authorList>
    </citation>
    <scope>NUCLEOTIDE SEQUENCE</scope>
    <source>
        <strain evidence="2">NRRL B-16292</strain>
    </source>
</reference>
<proteinExistence type="predicted"/>
<feature type="transmembrane region" description="Helical" evidence="1">
    <location>
        <begin position="306"/>
        <end position="323"/>
    </location>
</feature>
<organism evidence="2 3">
    <name type="scientific">Dactylosporangium fulvum</name>
    <dbReference type="NCBI Taxonomy" id="53359"/>
    <lineage>
        <taxon>Bacteria</taxon>
        <taxon>Bacillati</taxon>
        <taxon>Actinomycetota</taxon>
        <taxon>Actinomycetes</taxon>
        <taxon>Micromonosporales</taxon>
        <taxon>Micromonosporaceae</taxon>
        <taxon>Dactylosporangium</taxon>
    </lineage>
</organism>
<keyword evidence="3" id="KW-1185">Reference proteome</keyword>
<evidence type="ECO:0008006" key="4">
    <source>
        <dbReference type="Google" id="ProtNLM"/>
    </source>
</evidence>
<feature type="transmembrane region" description="Helical" evidence="1">
    <location>
        <begin position="79"/>
        <end position="99"/>
    </location>
</feature>
<feature type="transmembrane region" description="Helical" evidence="1">
    <location>
        <begin position="254"/>
        <end position="272"/>
    </location>
</feature>
<feature type="transmembrane region" description="Helical" evidence="1">
    <location>
        <begin position="12"/>
        <end position="31"/>
    </location>
</feature>
<protein>
    <recommendedName>
        <fullName evidence="4">Integral membrane protein</fullName>
    </recommendedName>
</protein>
<sequence>MVSQPPGFVRAGSAAAYLQAFVLCGISTVLLTRAYLAATGYPKIAGGSLHIAHVLWGGLLMTVALGVALAFLGRAARICSAMLGGVGFGLFVDEVGKFITEETDYFYRPAAGIIYLTFAVLVVLTQWLRGPVDRTVDERRADAANTALIGVISGLTTRQRVEAIELVTGSERDVDRALVRLLNAVPDAEPRRVDRWRAAADRLRARLDTLLRPSWTLAVTACYLVMLPTLTIVGAVAESVTGDLDHAGERRADLVVISAAVCTVLLSIRGAAALRVDRATGIRWLRLALLTDLLVGQVFKFTVNQFAAVSALAVDMVALWVLARWSRRVSR</sequence>
<feature type="transmembrane region" description="Helical" evidence="1">
    <location>
        <begin position="51"/>
        <end position="72"/>
    </location>
</feature>
<evidence type="ECO:0000313" key="3">
    <source>
        <dbReference type="Proteomes" id="UP001059617"/>
    </source>
</evidence>
<feature type="transmembrane region" description="Helical" evidence="1">
    <location>
        <begin position="105"/>
        <end position="124"/>
    </location>
</feature>
<keyword evidence="1" id="KW-0472">Membrane</keyword>
<reference evidence="2" key="1">
    <citation type="submission" date="2021-04" db="EMBL/GenBank/DDBJ databases">
        <authorList>
            <person name="Hartkoorn R.C."/>
            <person name="Beaudoing E."/>
            <person name="Hot D."/>
        </authorList>
    </citation>
    <scope>NUCLEOTIDE SEQUENCE</scope>
    <source>
        <strain evidence="2">NRRL B-16292</strain>
    </source>
</reference>
<name>A0ABY5VRX3_9ACTN</name>
<keyword evidence="1" id="KW-1133">Transmembrane helix</keyword>
<evidence type="ECO:0000256" key="1">
    <source>
        <dbReference type="SAM" id="Phobius"/>
    </source>
</evidence>
<feature type="transmembrane region" description="Helical" evidence="1">
    <location>
        <begin position="214"/>
        <end position="234"/>
    </location>
</feature>